<feature type="compositionally biased region" description="Low complexity" evidence="1">
    <location>
        <begin position="21"/>
        <end position="35"/>
    </location>
</feature>
<organism evidence="3 4">
    <name type="scientific">Mycena albidolilacea</name>
    <dbReference type="NCBI Taxonomy" id="1033008"/>
    <lineage>
        <taxon>Eukaryota</taxon>
        <taxon>Fungi</taxon>
        <taxon>Dikarya</taxon>
        <taxon>Basidiomycota</taxon>
        <taxon>Agaricomycotina</taxon>
        <taxon>Agaricomycetes</taxon>
        <taxon>Agaricomycetidae</taxon>
        <taxon>Agaricales</taxon>
        <taxon>Marasmiineae</taxon>
        <taxon>Mycenaceae</taxon>
        <taxon>Mycena</taxon>
    </lineage>
</organism>
<feature type="chain" id="PRO_5042113020" evidence="2">
    <location>
        <begin position="20"/>
        <end position="70"/>
    </location>
</feature>
<keyword evidence="2" id="KW-0732">Signal</keyword>
<name>A0AAD7EUF0_9AGAR</name>
<evidence type="ECO:0000256" key="1">
    <source>
        <dbReference type="SAM" id="MobiDB-lite"/>
    </source>
</evidence>
<evidence type="ECO:0000313" key="3">
    <source>
        <dbReference type="EMBL" id="KAJ7352497.1"/>
    </source>
</evidence>
<feature type="region of interest" description="Disordered" evidence="1">
    <location>
        <begin position="21"/>
        <end position="40"/>
    </location>
</feature>
<evidence type="ECO:0000256" key="2">
    <source>
        <dbReference type="SAM" id="SignalP"/>
    </source>
</evidence>
<comment type="caution">
    <text evidence="3">The sequence shown here is derived from an EMBL/GenBank/DDBJ whole genome shotgun (WGS) entry which is preliminary data.</text>
</comment>
<reference evidence="3" key="1">
    <citation type="submission" date="2023-03" db="EMBL/GenBank/DDBJ databases">
        <title>Massive genome expansion in bonnet fungi (Mycena s.s.) driven by repeated elements and novel gene families across ecological guilds.</title>
        <authorList>
            <consortium name="Lawrence Berkeley National Laboratory"/>
            <person name="Harder C.B."/>
            <person name="Miyauchi S."/>
            <person name="Viragh M."/>
            <person name="Kuo A."/>
            <person name="Thoen E."/>
            <person name="Andreopoulos B."/>
            <person name="Lu D."/>
            <person name="Skrede I."/>
            <person name="Drula E."/>
            <person name="Henrissat B."/>
            <person name="Morin E."/>
            <person name="Kohler A."/>
            <person name="Barry K."/>
            <person name="LaButti K."/>
            <person name="Morin E."/>
            <person name="Salamov A."/>
            <person name="Lipzen A."/>
            <person name="Mereny Z."/>
            <person name="Hegedus B."/>
            <person name="Baldrian P."/>
            <person name="Stursova M."/>
            <person name="Weitz H."/>
            <person name="Taylor A."/>
            <person name="Grigoriev I.V."/>
            <person name="Nagy L.G."/>
            <person name="Martin F."/>
            <person name="Kauserud H."/>
        </authorList>
    </citation>
    <scope>NUCLEOTIDE SEQUENCE</scope>
    <source>
        <strain evidence="3">CBHHK002</strain>
    </source>
</reference>
<dbReference type="AlphaFoldDB" id="A0AAD7EUF0"/>
<sequence length="70" mass="7452">MHSLRLAFVLTLLAMVVSSAPLDSSDAPPSAADSDTGARSPSYRCFIPFLNVLVLLENGPHRLNTILTGI</sequence>
<evidence type="ECO:0000313" key="4">
    <source>
        <dbReference type="Proteomes" id="UP001218218"/>
    </source>
</evidence>
<protein>
    <submittedName>
        <fullName evidence="3">Uncharacterized protein</fullName>
    </submittedName>
</protein>
<proteinExistence type="predicted"/>
<dbReference type="Proteomes" id="UP001218218">
    <property type="component" value="Unassembled WGS sequence"/>
</dbReference>
<dbReference type="EMBL" id="JARIHO010000012">
    <property type="protein sequence ID" value="KAJ7352497.1"/>
    <property type="molecule type" value="Genomic_DNA"/>
</dbReference>
<gene>
    <name evidence="3" type="ORF">DFH08DRAFT_859138</name>
</gene>
<accession>A0AAD7EUF0</accession>
<feature type="signal peptide" evidence="2">
    <location>
        <begin position="1"/>
        <end position="19"/>
    </location>
</feature>
<keyword evidence="4" id="KW-1185">Reference proteome</keyword>